<reference evidence="1 2" key="1">
    <citation type="journal article" date="2022" name="Hortic Res">
        <title>A haplotype resolved chromosomal level avocado genome allows analysis of novel avocado genes.</title>
        <authorList>
            <person name="Nath O."/>
            <person name="Fletcher S.J."/>
            <person name="Hayward A."/>
            <person name="Shaw L.M."/>
            <person name="Masouleh A.K."/>
            <person name="Furtado A."/>
            <person name="Henry R.J."/>
            <person name="Mitter N."/>
        </authorList>
    </citation>
    <scope>NUCLEOTIDE SEQUENCE [LARGE SCALE GENOMIC DNA]</scope>
    <source>
        <strain evidence="2">cv. Hass</strain>
    </source>
</reference>
<gene>
    <name evidence="1" type="ORF">MRB53_008945</name>
</gene>
<comment type="caution">
    <text evidence="1">The sequence shown here is derived from an EMBL/GenBank/DDBJ whole genome shotgun (WGS) entry which is preliminary data.</text>
</comment>
<accession>A0ACC2LNE2</accession>
<dbReference type="Proteomes" id="UP001234297">
    <property type="component" value="Chromosome 3"/>
</dbReference>
<dbReference type="EMBL" id="CM056811">
    <property type="protein sequence ID" value="KAJ8634678.1"/>
    <property type="molecule type" value="Genomic_DNA"/>
</dbReference>
<keyword evidence="2" id="KW-1185">Reference proteome</keyword>
<evidence type="ECO:0000313" key="2">
    <source>
        <dbReference type="Proteomes" id="UP001234297"/>
    </source>
</evidence>
<protein>
    <submittedName>
        <fullName evidence="1">Uncharacterized protein</fullName>
    </submittedName>
</protein>
<proteinExistence type="predicted"/>
<organism evidence="1 2">
    <name type="scientific">Persea americana</name>
    <name type="common">Avocado</name>
    <dbReference type="NCBI Taxonomy" id="3435"/>
    <lineage>
        <taxon>Eukaryota</taxon>
        <taxon>Viridiplantae</taxon>
        <taxon>Streptophyta</taxon>
        <taxon>Embryophyta</taxon>
        <taxon>Tracheophyta</taxon>
        <taxon>Spermatophyta</taxon>
        <taxon>Magnoliopsida</taxon>
        <taxon>Magnoliidae</taxon>
        <taxon>Laurales</taxon>
        <taxon>Lauraceae</taxon>
        <taxon>Persea</taxon>
    </lineage>
</organism>
<evidence type="ECO:0000313" key="1">
    <source>
        <dbReference type="EMBL" id="KAJ8634678.1"/>
    </source>
</evidence>
<name>A0ACC2LNE2_PERAE</name>
<sequence>MKNPTKVSFSFILLFSLSNLVGRSPAAIQNNSLHASNTSFQVGVVLDLGTPLGKMSKNCISMALEDFYTAHNNYITRLNLTWMDSNQDMVDAASMAQDLLKNLQVKAIIGPQASVQAQFVAAMGNKAHVPILSFSATSPLISTIQTPYFIRTALSDSSQVKAIAALIKAFEWREVVQICEDTPYGNGMIPFMTDALQDVEARVPYRSVISHLMDDDQIAEELYKLKTMQTRVFIVHLSPSLSSRLFFKANEVGMMNEGCVWIVTDGLVNLLDSMNSSVIQSMQGVLGVRPNVPISKELDSFRERWKRKFQNESPNFDRMELNIFGLWAYDTIWALAKAVEEVPPTNKNSTDLARMGVSEMGSRLRDAILETNFKGLSDQFNLTGGQLESSTFEIVNVIGKGDRVVGFWTPIQGLDKKLNSSKTTYSTSKADLKPIIWPGEPKYVPKGWVIPTSGKKLKIGVPKRRGFTEFVDAVLDPETKKTKAKGYSIDVFEAAIRRLPYAVEYEYFVYPGKDGETSSYTDLVMEVNKKNIDAAVGDITIIANRSSFVDFTFPYTESGVTMVVLARENKSRAWIFLKPLHWDLWLMTGLAFMFTGFAVWVLEHRVNEEFRGPLHDQIGVILWFSFSTLVFAHRERLVNNGSRFVVIIWVFVVWILTTSYTASFTTLLTLRQLEPTINDIRDLIKNGDNVGCLKGSFVVDLLKHLKVDDSKLRQFQTAEEYGEALSSGTVGAIFDEIPYLRSFLAKKGNCAKYKMVGPIYKTRGFGFVFPMGSPLVPDLSRAILNLTEEDEMKTIEKAWIGTATTCSDEPTTAQSSSLTLGSFWGLFLITAAASVTALSIFFFPFLSRNWHVLITPDPNRSFHQRLIALIRRFDERDISHHTFIRRARPNGSLEIVNKHAENSPPVDASVPTISSNPNGGDSVFLTEAEDVGQNFQTFNCEPVARRRWNLLSRAWRFRTRYAHLHEYN</sequence>